<keyword evidence="10" id="KW-1185">Reference proteome</keyword>
<dbReference type="InterPro" id="IPR009100">
    <property type="entry name" value="AcylCoA_DH/oxidase_NM_dom_sf"/>
</dbReference>
<dbReference type="Pfam" id="PF02771">
    <property type="entry name" value="Acyl-CoA_dh_N"/>
    <property type="match status" value="1"/>
</dbReference>
<dbReference type="Gene3D" id="2.40.110.10">
    <property type="entry name" value="Butyryl-CoA Dehydrogenase, subunit A, domain 2"/>
    <property type="match status" value="1"/>
</dbReference>
<proteinExistence type="inferred from homology"/>
<evidence type="ECO:0000259" key="8">
    <source>
        <dbReference type="Pfam" id="PF02771"/>
    </source>
</evidence>
<feature type="domain" description="Acyl-CoA dehydrogenase/oxidase N-terminal" evidence="8">
    <location>
        <begin position="19"/>
        <end position="126"/>
    </location>
</feature>
<accession>A0ABT1X3E4</accession>
<evidence type="ECO:0000256" key="3">
    <source>
        <dbReference type="ARBA" id="ARBA00022630"/>
    </source>
</evidence>
<gene>
    <name evidence="9" type="ORF">NRP21_11225</name>
</gene>
<evidence type="ECO:0000259" key="6">
    <source>
        <dbReference type="Pfam" id="PF00441"/>
    </source>
</evidence>
<feature type="domain" description="Acyl-CoA dehydrogenase/oxidase C-terminal" evidence="6">
    <location>
        <begin position="242"/>
        <end position="376"/>
    </location>
</feature>
<protein>
    <submittedName>
        <fullName evidence="9">Acyl-CoA/acyl-ACP dehydrogenase</fullName>
    </submittedName>
</protein>
<dbReference type="Proteomes" id="UP001524642">
    <property type="component" value="Unassembled WGS sequence"/>
</dbReference>
<organism evidence="9 10">
    <name type="scientific">Roseomonas populi</name>
    <dbReference type="NCBI Taxonomy" id="3121582"/>
    <lineage>
        <taxon>Bacteria</taxon>
        <taxon>Pseudomonadati</taxon>
        <taxon>Pseudomonadota</taxon>
        <taxon>Alphaproteobacteria</taxon>
        <taxon>Acetobacterales</taxon>
        <taxon>Roseomonadaceae</taxon>
        <taxon>Roseomonas</taxon>
    </lineage>
</organism>
<dbReference type="RefSeq" id="WP_257716290.1">
    <property type="nucleotide sequence ID" value="NZ_JANJOU010000008.1"/>
</dbReference>
<dbReference type="Gene3D" id="1.10.540.10">
    <property type="entry name" value="Acyl-CoA dehydrogenase/oxidase, N-terminal domain"/>
    <property type="match status" value="1"/>
</dbReference>
<reference evidence="9 10" key="1">
    <citation type="submission" date="2022-06" db="EMBL/GenBank/DDBJ databases">
        <title>Roseomonas CN29.</title>
        <authorList>
            <person name="Cheng Y."/>
            <person name="He X."/>
        </authorList>
    </citation>
    <scope>NUCLEOTIDE SEQUENCE [LARGE SCALE GENOMIC DNA]</scope>
    <source>
        <strain evidence="9 10">CN29</strain>
    </source>
</reference>
<evidence type="ECO:0000259" key="7">
    <source>
        <dbReference type="Pfam" id="PF02770"/>
    </source>
</evidence>
<dbReference type="InterPro" id="IPR046373">
    <property type="entry name" value="Acyl-CoA_Oxase/DH_mid-dom_sf"/>
</dbReference>
<comment type="similarity">
    <text evidence="2 5">Belongs to the acyl-CoA dehydrogenase family.</text>
</comment>
<keyword evidence="4 5" id="KW-0274">FAD</keyword>
<evidence type="ECO:0000256" key="2">
    <source>
        <dbReference type="ARBA" id="ARBA00009347"/>
    </source>
</evidence>
<dbReference type="Gene3D" id="1.20.140.10">
    <property type="entry name" value="Butyryl-CoA Dehydrogenase, subunit A, domain 3"/>
    <property type="match status" value="1"/>
</dbReference>
<feature type="domain" description="Acyl-CoA oxidase/dehydrogenase middle" evidence="7">
    <location>
        <begin position="131"/>
        <end position="229"/>
    </location>
</feature>
<dbReference type="InterPro" id="IPR036250">
    <property type="entry name" value="AcylCo_DH-like_C"/>
</dbReference>
<comment type="cofactor">
    <cofactor evidence="1 5">
        <name>FAD</name>
        <dbReference type="ChEBI" id="CHEBI:57692"/>
    </cofactor>
</comment>
<dbReference type="InterPro" id="IPR006091">
    <property type="entry name" value="Acyl-CoA_Oxase/DH_mid-dom"/>
</dbReference>
<evidence type="ECO:0000313" key="9">
    <source>
        <dbReference type="EMBL" id="MCR0982620.1"/>
    </source>
</evidence>
<name>A0ABT1X3E4_9PROT</name>
<dbReference type="SUPFAM" id="SSF56645">
    <property type="entry name" value="Acyl-CoA dehydrogenase NM domain-like"/>
    <property type="match status" value="1"/>
</dbReference>
<dbReference type="PIRSF" id="PIRSF016578">
    <property type="entry name" value="HsaA"/>
    <property type="match status" value="1"/>
</dbReference>
<sequence>MNHIDPALAGASVELGEDFADIREGVRAVCKGFPGAYWRELERTDGYAEEFVRAMSDAGYLGALIPEEYGGAGLPLRAGCVILEEVHAAGCSAAACHAQMYMMKALLRHGTEQQKQKYLPGIATGEIRFQAFGVTEPTTGSETLKLRTRAVRDNEGYVINGQKIWTSRAHKSDLMMLLVRTTPLEEVKKRTEGLSVLLVDMREAVGSGLTMRRIETMVNHQTNEVFFDNLRVPADALIGEEGQGFRYILDGMNAERILTASESIGDCRYFARRSVDYAKDRVVFGRPIGQNQGVQFPIARAYAEYRAAEMLTRAAAALYEAGKPCGEEANIAKLLSAEAAWNAAEACMQTHGGFAAATEFDIERKWRDCRLQRIAPISTNLILAFIGQNVLGMPKSY</sequence>
<comment type="caution">
    <text evidence="9">The sequence shown here is derived from an EMBL/GenBank/DDBJ whole genome shotgun (WGS) entry which is preliminary data.</text>
</comment>
<evidence type="ECO:0000256" key="5">
    <source>
        <dbReference type="RuleBase" id="RU362125"/>
    </source>
</evidence>
<dbReference type="InterPro" id="IPR009075">
    <property type="entry name" value="AcylCo_DH/oxidase_C"/>
</dbReference>
<keyword evidence="5" id="KW-0560">Oxidoreductase</keyword>
<dbReference type="PANTHER" id="PTHR43884:SF12">
    <property type="entry name" value="ISOVALERYL-COA DEHYDROGENASE, MITOCHONDRIAL-RELATED"/>
    <property type="match status" value="1"/>
</dbReference>
<evidence type="ECO:0000256" key="1">
    <source>
        <dbReference type="ARBA" id="ARBA00001974"/>
    </source>
</evidence>
<dbReference type="Pfam" id="PF02770">
    <property type="entry name" value="Acyl-CoA_dh_M"/>
    <property type="match status" value="1"/>
</dbReference>
<dbReference type="InterPro" id="IPR037069">
    <property type="entry name" value="AcylCoA_DH/ox_N_sf"/>
</dbReference>
<dbReference type="EMBL" id="JANJOU010000008">
    <property type="protein sequence ID" value="MCR0982620.1"/>
    <property type="molecule type" value="Genomic_DNA"/>
</dbReference>
<dbReference type="PANTHER" id="PTHR43884">
    <property type="entry name" value="ACYL-COA DEHYDROGENASE"/>
    <property type="match status" value="1"/>
</dbReference>
<dbReference type="SUPFAM" id="SSF47203">
    <property type="entry name" value="Acyl-CoA dehydrogenase C-terminal domain-like"/>
    <property type="match status" value="1"/>
</dbReference>
<dbReference type="Pfam" id="PF00441">
    <property type="entry name" value="Acyl-CoA_dh_1"/>
    <property type="match status" value="1"/>
</dbReference>
<dbReference type="InterPro" id="IPR013786">
    <property type="entry name" value="AcylCoA_DH/ox_N"/>
</dbReference>
<keyword evidence="3 5" id="KW-0285">Flavoprotein</keyword>
<evidence type="ECO:0000313" key="10">
    <source>
        <dbReference type="Proteomes" id="UP001524642"/>
    </source>
</evidence>
<evidence type="ECO:0000256" key="4">
    <source>
        <dbReference type="ARBA" id="ARBA00022827"/>
    </source>
</evidence>